<gene>
    <name evidence="1" type="ORF">NCTC11545_00816</name>
</gene>
<evidence type="ECO:0008006" key="3">
    <source>
        <dbReference type="Google" id="ProtNLM"/>
    </source>
</evidence>
<evidence type="ECO:0000313" key="1">
    <source>
        <dbReference type="EMBL" id="SQA93444.1"/>
    </source>
</evidence>
<protein>
    <recommendedName>
        <fullName evidence="3">RloB-like protein</fullName>
    </recommendedName>
</protein>
<name>A0A2X2SNJ9_CAPOC</name>
<reference evidence="1 2" key="1">
    <citation type="submission" date="2018-06" db="EMBL/GenBank/DDBJ databases">
        <authorList>
            <consortium name="Pathogen Informatics"/>
            <person name="Doyle S."/>
        </authorList>
    </citation>
    <scope>NUCLEOTIDE SEQUENCE [LARGE SCALE GENOMIC DNA]</scope>
    <source>
        <strain evidence="1 2">NCTC11545</strain>
    </source>
</reference>
<dbReference type="Pfam" id="PF13707">
    <property type="entry name" value="RloB"/>
    <property type="match status" value="1"/>
</dbReference>
<organism evidence="1 2">
    <name type="scientific">Capnocytophaga ochracea</name>
    <dbReference type="NCBI Taxonomy" id="1018"/>
    <lineage>
        <taxon>Bacteria</taxon>
        <taxon>Pseudomonadati</taxon>
        <taxon>Bacteroidota</taxon>
        <taxon>Flavobacteriia</taxon>
        <taxon>Flavobacteriales</taxon>
        <taxon>Flavobacteriaceae</taxon>
        <taxon>Capnocytophaga</taxon>
    </lineage>
</organism>
<dbReference type="AlphaFoldDB" id="A0A2X2SNJ9"/>
<dbReference type="RefSeq" id="WP_111972327.1">
    <property type="nucleotide sequence ID" value="NZ_UAVS01000001.1"/>
</dbReference>
<dbReference type="EMBL" id="UAVS01000001">
    <property type="protein sequence ID" value="SQA93444.1"/>
    <property type="molecule type" value="Genomic_DNA"/>
</dbReference>
<accession>A0A2X2SNJ9</accession>
<dbReference type="InterPro" id="IPR025591">
    <property type="entry name" value="RloB"/>
</dbReference>
<dbReference type="Proteomes" id="UP000250169">
    <property type="component" value="Unassembled WGS sequence"/>
</dbReference>
<sequence length="204" mass="24340">MRKGRNIPTKQAFAVVVDGETEYWYLEMLKRNEPNILFDITPKILQKKNIDQQYKSVTELSEEEYDKVFWIVDLDVLLKEEREKKNNTSSLQKFLNYWQQLLKQEKVVVIVNNPCLEYWFLLHFEKTTKIFTTCIDVEKEVSRHLKGYQKTQKFFKKSNNDIYKQLKPHLKTAISNASALGNFDTYNHSKAMCEMPLLFKELQL</sequence>
<evidence type="ECO:0000313" key="2">
    <source>
        <dbReference type="Proteomes" id="UP000250169"/>
    </source>
</evidence>
<proteinExistence type="predicted"/>